<sequence length="73" mass="8074">MEIELYGPTDRSSRRPGPARRSVRTVDLLLAAPWEEIHDRCLMLSPSEGKGGKSWPAYGVQAAPREKGRGGRL</sequence>
<evidence type="ECO:0000313" key="1">
    <source>
        <dbReference type="EMBL" id="CAA7403318.1"/>
    </source>
</evidence>
<accession>A0A7I8L1X3</accession>
<dbReference type="Proteomes" id="UP000663760">
    <property type="component" value="Chromosome 10"/>
</dbReference>
<reference evidence="1" key="1">
    <citation type="submission" date="2020-02" db="EMBL/GenBank/DDBJ databases">
        <authorList>
            <person name="Scholz U."/>
            <person name="Mascher M."/>
            <person name="Fiebig A."/>
        </authorList>
    </citation>
    <scope>NUCLEOTIDE SEQUENCE</scope>
</reference>
<keyword evidence="2" id="KW-1185">Reference proteome</keyword>
<name>A0A7I8L1X3_SPIIN</name>
<gene>
    <name evidence="1" type="ORF">SI8410_10013996</name>
</gene>
<dbReference type="AlphaFoldDB" id="A0A7I8L1X3"/>
<dbReference type="EMBL" id="LR746273">
    <property type="protein sequence ID" value="CAA7403318.1"/>
    <property type="molecule type" value="Genomic_DNA"/>
</dbReference>
<proteinExistence type="predicted"/>
<evidence type="ECO:0000313" key="2">
    <source>
        <dbReference type="Proteomes" id="UP000663760"/>
    </source>
</evidence>
<protein>
    <submittedName>
        <fullName evidence="1">Uncharacterized protein</fullName>
    </submittedName>
</protein>
<organism evidence="1 2">
    <name type="scientific">Spirodela intermedia</name>
    <name type="common">Intermediate duckweed</name>
    <dbReference type="NCBI Taxonomy" id="51605"/>
    <lineage>
        <taxon>Eukaryota</taxon>
        <taxon>Viridiplantae</taxon>
        <taxon>Streptophyta</taxon>
        <taxon>Embryophyta</taxon>
        <taxon>Tracheophyta</taxon>
        <taxon>Spermatophyta</taxon>
        <taxon>Magnoliopsida</taxon>
        <taxon>Liliopsida</taxon>
        <taxon>Araceae</taxon>
        <taxon>Lemnoideae</taxon>
        <taxon>Spirodela</taxon>
    </lineage>
</organism>